<dbReference type="PANTHER" id="PTHR46289">
    <property type="entry name" value="52 KDA REPRESSOR OF THE INHIBITOR OF THE PROTEIN KINASE-LIKE PROTEIN-RELATED"/>
    <property type="match status" value="1"/>
</dbReference>
<sequence length="193" mass="21973">METDGDSVTLSKARSMLNNILSLDYICVEIVTEMFKEIRNSAEGRFYQLFLEATRLCRELEITLVIPRKRNLVKIPCDIPAEKHIEFYYRVSIFLPFVDHLIQSLESRLTKHKVTLKGLSGILPSFVVKQPSSDLKELIKLYASGLTSSDSAVMAEFELFIFCVIPPSTACVERSFSLMKRIKTYLCSQMSGT</sequence>
<keyword evidence="2" id="KW-1185">Reference proteome</keyword>
<reference evidence="1" key="1">
    <citation type="submission" date="2023-07" db="EMBL/GenBank/DDBJ databases">
        <title>Chromosome-level genome assembly of Artemia franciscana.</title>
        <authorList>
            <person name="Jo E."/>
        </authorList>
    </citation>
    <scope>NUCLEOTIDE SEQUENCE</scope>
    <source>
        <tissue evidence="1">Whole body</tissue>
    </source>
</reference>
<gene>
    <name evidence="1" type="ORF">QYM36_008228</name>
</gene>
<dbReference type="EMBL" id="JAVRJZ010000001">
    <property type="protein sequence ID" value="KAK2727668.1"/>
    <property type="molecule type" value="Genomic_DNA"/>
</dbReference>
<organism evidence="1 2">
    <name type="scientific">Artemia franciscana</name>
    <name type="common">Brine shrimp</name>
    <name type="synonym">Artemia sanfranciscana</name>
    <dbReference type="NCBI Taxonomy" id="6661"/>
    <lineage>
        <taxon>Eukaryota</taxon>
        <taxon>Metazoa</taxon>
        <taxon>Ecdysozoa</taxon>
        <taxon>Arthropoda</taxon>
        <taxon>Crustacea</taxon>
        <taxon>Branchiopoda</taxon>
        <taxon>Anostraca</taxon>
        <taxon>Artemiidae</taxon>
        <taxon>Artemia</taxon>
    </lineage>
</organism>
<dbReference type="Proteomes" id="UP001187531">
    <property type="component" value="Unassembled WGS sequence"/>
</dbReference>
<evidence type="ECO:0000313" key="1">
    <source>
        <dbReference type="EMBL" id="KAK2727668.1"/>
    </source>
</evidence>
<evidence type="ECO:0008006" key="3">
    <source>
        <dbReference type="Google" id="ProtNLM"/>
    </source>
</evidence>
<accession>A0AA88IGE3</accession>
<dbReference type="PANTHER" id="PTHR46289:SF14">
    <property type="entry name" value="DUF4371 DOMAIN-CONTAINING PROTEIN"/>
    <property type="match status" value="1"/>
</dbReference>
<comment type="caution">
    <text evidence="1">The sequence shown here is derived from an EMBL/GenBank/DDBJ whole genome shotgun (WGS) entry which is preliminary data.</text>
</comment>
<dbReference type="AlphaFoldDB" id="A0AA88IGE3"/>
<evidence type="ECO:0000313" key="2">
    <source>
        <dbReference type="Proteomes" id="UP001187531"/>
    </source>
</evidence>
<dbReference type="InterPro" id="IPR052958">
    <property type="entry name" value="IFN-induced_PKR_regulator"/>
</dbReference>
<name>A0AA88IGE3_ARTSF</name>
<protein>
    <recommendedName>
        <fullName evidence="3">HAT C-terminal dimerisation domain-containing protein</fullName>
    </recommendedName>
</protein>
<proteinExistence type="predicted"/>